<keyword evidence="4 9" id="KW-1015">Disulfide bond</keyword>
<dbReference type="Pfam" id="PF00085">
    <property type="entry name" value="Thioredoxin"/>
    <property type="match status" value="1"/>
</dbReference>
<dbReference type="InterPro" id="IPR036249">
    <property type="entry name" value="Thioredoxin-like_sf"/>
</dbReference>
<dbReference type="InterPro" id="IPR017937">
    <property type="entry name" value="Thioredoxin_CS"/>
</dbReference>
<evidence type="ECO:0000259" key="10">
    <source>
        <dbReference type="PROSITE" id="PS51352"/>
    </source>
</evidence>
<evidence type="ECO:0000256" key="2">
    <source>
        <dbReference type="ARBA" id="ARBA00022448"/>
    </source>
</evidence>
<evidence type="ECO:0000256" key="9">
    <source>
        <dbReference type="PIRSR" id="PIRSR000077-4"/>
    </source>
</evidence>
<proteinExistence type="inferred from homology"/>
<keyword evidence="5 9" id="KW-0676">Redox-active center</keyword>
<dbReference type="FunFam" id="3.40.30.10:FF:000001">
    <property type="entry name" value="Thioredoxin"/>
    <property type="match status" value="1"/>
</dbReference>
<dbReference type="PROSITE" id="PS00194">
    <property type="entry name" value="THIOREDOXIN_1"/>
    <property type="match status" value="1"/>
</dbReference>
<dbReference type="PIRSF" id="PIRSF000077">
    <property type="entry name" value="Thioredoxin"/>
    <property type="match status" value="1"/>
</dbReference>
<feature type="active site" description="Nucleophile" evidence="8">
    <location>
        <position position="34"/>
    </location>
</feature>
<evidence type="ECO:0000256" key="1">
    <source>
        <dbReference type="ARBA" id="ARBA00008987"/>
    </source>
</evidence>
<dbReference type="EMBL" id="JPMI01000220">
    <property type="protein sequence ID" value="KFA90202.1"/>
    <property type="molecule type" value="Genomic_DNA"/>
</dbReference>
<dbReference type="PANTHER" id="PTHR45663">
    <property type="entry name" value="GEO12009P1"/>
    <property type="match status" value="1"/>
</dbReference>
<keyword evidence="3" id="KW-0249">Electron transport</keyword>
<dbReference type="AlphaFoldDB" id="A0A084SP17"/>
<dbReference type="Proteomes" id="UP000028547">
    <property type="component" value="Unassembled WGS sequence"/>
</dbReference>
<feature type="site" description="Contributes to redox potential value" evidence="8">
    <location>
        <position position="36"/>
    </location>
</feature>
<dbReference type="PRINTS" id="PR00421">
    <property type="entry name" value="THIOREDOXIN"/>
</dbReference>
<feature type="active site" description="Nucleophile" evidence="8">
    <location>
        <position position="37"/>
    </location>
</feature>
<feature type="site" description="Deprotonates C-terminal active site Cys" evidence="8">
    <location>
        <position position="28"/>
    </location>
</feature>
<evidence type="ECO:0000256" key="4">
    <source>
        <dbReference type="ARBA" id="ARBA00023157"/>
    </source>
</evidence>
<evidence type="ECO:0000256" key="3">
    <source>
        <dbReference type="ARBA" id="ARBA00022982"/>
    </source>
</evidence>
<sequence length="109" mass="11686">MAGPDVMNIGDADFDKEVIKSDQPVLVDFWATWCAPCRAIAPSVDALATQYKGKVKVAKIDIDSNQQVAEQYGIRSIPTLLVFKGGKVVEQLVGAVPKAKIEAALTKAL</sequence>
<evidence type="ECO:0000313" key="12">
    <source>
        <dbReference type="Proteomes" id="UP000028547"/>
    </source>
</evidence>
<evidence type="ECO:0000313" key="11">
    <source>
        <dbReference type="EMBL" id="KFA90202.1"/>
    </source>
</evidence>
<evidence type="ECO:0000256" key="7">
    <source>
        <dbReference type="PIRNR" id="PIRNR000077"/>
    </source>
</evidence>
<protein>
    <recommendedName>
        <fullName evidence="6 7">Thioredoxin</fullName>
    </recommendedName>
</protein>
<dbReference type="GO" id="GO:0015035">
    <property type="term" value="F:protein-disulfide reductase activity"/>
    <property type="evidence" value="ECO:0007669"/>
    <property type="project" value="UniProtKB-UniRule"/>
</dbReference>
<feature type="domain" description="Thioredoxin" evidence="10">
    <location>
        <begin position="1"/>
        <end position="109"/>
    </location>
</feature>
<evidence type="ECO:0000256" key="6">
    <source>
        <dbReference type="NCBIfam" id="TIGR01068"/>
    </source>
</evidence>
<dbReference type="SUPFAM" id="SSF52833">
    <property type="entry name" value="Thioredoxin-like"/>
    <property type="match status" value="1"/>
</dbReference>
<dbReference type="GO" id="GO:0005737">
    <property type="term" value="C:cytoplasm"/>
    <property type="evidence" value="ECO:0007669"/>
    <property type="project" value="TreeGrafter"/>
</dbReference>
<feature type="site" description="Contributes to redox potential value" evidence="8">
    <location>
        <position position="35"/>
    </location>
</feature>
<dbReference type="InterPro" id="IPR005746">
    <property type="entry name" value="Thioredoxin"/>
</dbReference>
<accession>A0A084SP17</accession>
<organism evidence="11 12">
    <name type="scientific">Archangium violaceum Cb vi76</name>
    <dbReference type="NCBI Taxonomy" id="1406225"/>
    <lineage>
        <taxon>Bacteria</taxon>
        <taxon>Pseudomonadati</taxon>
        <taxon>Myxococcota</taxon>
        <taxon>Myxococcia</taxon>
        <taxon>Myxococcales</taxon>
        <taxon>Cystobacterineae</taxon>
        <taxon>Archangiaceae</taxon>
        <taxon>Archangium</taxon>
    </lineage>
</organism>
<name>A0A084SP17_9BACT</name>
<comment type="caution">
    <text evidence="11">The sequence shown here is derived from an EMBL/GenBank/DDBJ whole genome shotgun (WGS) entry which is preliminary data.</text>
</comment>
<dbReference type="PANTHER" id="PTHR45663:SF11">
    <property type="entry name" value="GEO12009P1"/>
    <property type="match status" value="1"/>
</dbReference>
<gene>
    <name evidence="11" type="ORF">Q664_29980</name>
</gene>
<dbReference type="NCBIfam" id="TIGR01068">
    <property type="entry name" value="thioredoxin"/>
    <property type="match status" value="1"/>
</dbReference>
<dbReference type="Gene3D" id="3.40.30.10">
    <property type="entry name" value="Glutaredoxin"/>
    <property type="match status" value="1"/>
</dbReference>
<keyword evidence="2" id="KW-0813">Transport</keyword>
<dbReference type="CDD" id="cd02947">
    <property type="entry name" value="TRX_family"/>
    <property type="match status" value="1"/>
</dbReference>
<reference evidence="11 12" key="1">
    <citation type="submission" date="2014-07" db="EMBL/GenBank/DDBJ databases">
        <title>Draft Genome Sequence of Gephyronic Acid Producer, Cystobacter violaceus Strain Cb vi76.</title>
        <authorList>
            <person name="Stevens D.C."/>
            <person name="Young J."/>
            <person name="Carmichael R."/>
            <person name="Tan J."/>
            <person name="Taylor R.E."/>
        </authorList>
    </citation>
    <scope>NUCLEOTIDE SEQUENCE [LARGE SCALE GENOMIC DNA]</scope>
    <source>
        <strain evidence="11 12">Cb vi76</strain>
    </source>
</reference>
<comment type="similarity">
    <text evidence="1 7">Belongs to the thioredoxin family.</text>
</comment>
<feature type="disulfide bond" description="Redox-active" evidence="9">
    <location>
        <begin position="34"/>
        <end position="37"/>
    </location>
</feature>
<evidence type="ECO:0000256" key="5">
    <source>
        <dbReference type="ARBA" id="ARBA00023284"/>
    </source>
</evidence>
<dbReference type="InterPro" id="IPR013766">
    <property type="entry name" value="Thioredoxin_domain"/>
</dbReference>
<dbReference type="RefSeq" id="WP_043403111.1">
    <property type="nucleotide sequence ID" value="NZ_JPMI01000220.1"/>
</dbReference>
<dbReference type="PROSITE" id="PS51352">
    <property type="entry name" value="THIOREDOXIN_2"/>
    <property type="match status" value="1"/>
</dbReference>
<evidence type="ECO:0000256" key="8">
    <source>
        <dbReference type="PIRSR" id="PIRSR000077-1"/>
    </source>
</evidence>